<sequence length="156" mass="18068">MYITDSEAESSGALELIEELINNCGQYDEKIVALQEIISQKSKQLDLTIKKFQDLDRLAKNLDESISLTRSRSIKEMEKTIDTANGTTERIVEKMPSIRSRINDKSEVLKQQQELLTTFQNQVEREKRSVKMLAKYRNILGGKLTYFFPYLVNLDK</sequence>
<protein>
    <submittedName>
        <fullName evidence="1">8914_t:CDS:1</fullName>
    </submittedName>
</protein>
<organism evidence="1 2">
    <name type="scientific">Diversispora eburnea</name>
    <dbReference type="NCBI Taxonomy" id="1213867"/>
    <lineage>
        <taxon>Eukaryota</taxon>
        <taxon>Fungi</taxon>
        <taxon>Fungi incertae sedis</taxon>
        <taxon>Mucoromycota</taxon>
        <taxon>Glomeromycotina</taxon>
        <taxon>Glomeromycetes</taxon>
        <taxon>Diversisporales</taxon>
        <taxon>Diversisporaceae</taxon>
        <taxon>Diversispora</taxon>
    </lineage>
</organism>
<dbReference type="OrthoDB" id="2416407at2759"/>
<accession>A0A9N8Z071</accession>
<keyword evidence="2" id="KW-1185">Reference proteome</keyword>
<dbReference type="EMBL" id="CAJVPK010000176">
    <property type="protein sequence ID" value="CAG8467436.1"/>
    <property type="molecule type" value="Genomic_DNA"/>
</dbReference>
<dbReference type="Proteomes" id="UP000789706">
    <property type="component" value="Unassembled WGS sequence"/>
</dbReference>
<evidence type="ECO:0000313" key="1">
    <source>
        <dbReference type="EMBL" id="CAG8467436.1"/>
    </source>
</evidence>
<evidence type="ECO:0000313" key="2">
    <source>
        <dbReference type="Proteomes" id="UP000789706"/>
    </source>
</evidence>
<gene>
    <name evidence="1" type="ORF">DEBURN_LOCUS2988</name>
</gene>
<reference evidence="1" key="1">
    <citation type="submission" date="2021-06" db="EMBL/GenBank/DDBJ databases">
        <authorList>
            <person name="Kallberg Y."/>
            <person name="Tangrot J."/>
            <person name="Rosling A."/>
        </authorList>
    </citation>
    <scope>NUCLEOTIDE SEQUENCE</scope>
    <source>
        <strain evidence="1">AZ414A</strain>
    </source>
</reference>
<name>A0A9N8Z071_9GLOM</name>
<proteinExistence type="predicted"/>
<comment type="caution">
    <text evidence="1">The sequence shown here is derived from an EMBL/GenBank/DDBJ whole genome shotgun (WGS) entry which is preliminary data.</text>
</comment>
<dbReference type="AlphaFoldDB" id="A0A9N8Z071"/>